<evidence type="ECO:0000256" key="1">
    <source>
        <dbReference type="ARBA" id="ARBA00022722"/>
    </source>
</evidence>
<dbReference type="GO" id="GO:0008408">
    <property type="term" value="F:3'-5' exonuclease activity"/>
    <property type="evidence" value="ECO:0007669"/>
    <property type="project" value="InterPro"/>
</dbReference>
<evidence type="ECO:0000313" key="5">
    <source>
        <dbReference type="EMBL" id="EMS67599.1"/>
    </source>
</evidence>
<dbReference type="FunFam" id="3.30.420.10:FF:000054">
    <property type="entry name" value="Werner Syndrome-like exonuclease"/>
    <property type="match status" value="1"/>
</dbReference>
<feature type="region of interest" description="Disordered" evidence="3">
    <location>
        <begin position="203"/>
        <end position="234"/>
    </location>
</feature>
<dbReference type="STRING" id="4572.M8B238"/>
<reference evidence="5" key="1">
    <citation type="journal article" date="2013" name="Nature">
        <title>Draft genome of the wheat A-genome progenitor Triticum urartu.</title>
        <authorList>
            <person name="Ling H.Q."/>
            <person name="Zhao S."/>
            <person name="Liu D."/>
            <person name="Wang J."/>
            <person name="Sun H."/>
            <person name="Zhang C."/>
            <person name="Fan H."/>
            <person name="Li D."/>
            <person name="Dong L."/>
            <person name="Tao Y."/>
            <person name="Gao C."/>
            <person name="Wu H."/>
            <person name="Li Y."/>
            <person name="Cui Y."/>
            <person name="Guo X."/>
            <person name="Zheng S."/>
            <person name="Wang B."/>
            <person name="Yu K."/>
            <person name="Liang Q."/>
            <person name="Yang W."/>
            <person name="Lou X."/>
            <person name="Chen J."/>
            <person name="Feng M."/>
            <person name="Jian J."/>
            <person name="Zhang X."/>
            <person name="Luo G."/>
            <person name="Jiang Y."/>
            <person name="Liu J."/>
            <person name="Wang Z."/>
            <person name="Sha Y."/>
            <person name="Zhang B."/>
            <person name="Wu H."/>
            <person name="Tang D."/>
            <person name="Shen Q."/>
            <person name="Xue P."/>
            <person name="Zou S."/>
            <person name="Wang X."/>
            <person name="Liu X."/>
            <person name="Wang F."/>
            <person name="Yang Y."/>
            <person name="An X."/>
            <person name="Dong Z."/>
            <person name="Zhang K."/>
            <person name="Zhang X."/>
            <person name="Luo M.C."/>
            <person name="Dvorak J."/>
            <person name="Tong Y."/>
            <person name="Wang J."/>
            <person name="Yang H."/>
            <person name="Li Z."/>
            <person name="Wang D."/>
            <person name="Zhang A."/>
            <person name="Wang J."/>
        </authorList>
    </citation>
    <scope>NUCLEOTIDE SEQUENCE</scope>
</reference>
<dbReference type="InterPro" id="IPR036397">
    <property type="entry name" value="RNaseH_sf"/>
</dbReference>
<dbReference type="SUPFAM" id="SSF53098">
    <property type="entry name" value="Ribonuclease H-like"/>
    <property type="match status" value="1"/>
</dbReference>
<dbReference type="OMA" id="HADYIPE"/>
<dbReference type="PANTHER" id="PTHR13620">
    <property type="entry name" value="3-5 EXONUCLEASE"/>
    <property type="match status" value="1"/>
</dbReference>
<keyword evidence="1" id="KW-0540">Nuclease</keyword>
<organism evidence="5">
    <name type="scientific">Triticum urartu</name>
    <name type="common">Red wild einkorn</name>
    <name type="synonym">Crithodium urartu</name>
    <dbReference type="NCBI Taxonomy" id="4572"/>
    <lineage>
        <taxon>Eukaryota</taxon>
        <taxon>Viridiplantae</taxon>
        <taxon>Streptophyta</taxon>
        <taxon>Embryophyta</taxon>
        <taxon>Tracheophyta</taxon>
        <taxon>Spermatophyta</taxon>
        <taxon>Magnoliopsida</taxon>
        <taxon>Liliopsida</taxon>
        <taxon>Poales</taxon>
        <taxon>Poaceae</taxon>
        <taxon>BOP clade</taxon>
        <taxon>Pooideae</taxon>
        <taxon>Triticodae</taxon>
        <taxon>Triticeae</taxon>
        <taxon>Triticinae</taxon>
        <taxon>Triticum</taxon>
    </lineage>
</organism>
<accession>M8B238</accession>
<evidence type="ECO:0000259" key="4">
    <source>
        <dbReference type="Pfam" id="PF01612"/>
    </source>
</evidence>
<dbReference type="GO" id="GO:0005737">
    <property type="term" value="C:cytoplasm"/>
    <property type="evidence" value="ECO:0007669"/>
    <property type="project" value="TreeGrafter"/>
</dbReference>
<dbReference type="PANTHER" id="PTHR13620:SF44">
    <property type="entry name" value="3'-5' EXONUCLEASE DOMAIN-CONTAINING PROTEIN"/>
    <property type="match status" value="1"/>
</dbReference>
<feature type="domain" description="3'-5' exonuclease" evidence="4">
    <location>
        <begin position="47"/>
        <end position="195"/>
    </location>
</feature>
<dbReference type="InterPro" id="IPR012337">
    <property type="entry name" value="RNaseH-like_sf"/>
</dbReference>
<evidence type="ECO:0000256" key="2">
    <source>
        <dbReference type="ARBA" id="ARBA00022801"/>
    </source>
</evidence>
<dbReference type="EMBL" id="KD017148">
    <property type="protein sequence ID" value="EMS67599.1"/>
    <property type="molecule type" value="Genomic_DNA"/>
</dbReference>
<dbReference type="OrthoDB" id="1920326at2759"/>
<sequence>MGTETFVTDVAFEDDVISTTVTSSGDAVVAWLRKIRYAYRWVYHKLIVGLDVEWRPSFGPGYNRVALLQLCVGRRCLIFQLLHADYIPRSLESFLADPDFRFVGVGVQDDADRLRNDHDLVVNNTVDLRGLAADGMRRPWLRQAGLKVSTGAVMRANLEKPQRVRTGAWDAYRLSHEQIKYACIGAFVSFEVGRKLLTGDYYCSSDDEEEEEGEEEEDGSYYSSDEYGSSEEDY</sequence>
<evidence type="ECO:0000256" key="3">
    <source>
        <dbReference type="SAM" id="MobiDB-lite"/>
    </source>
</evidence>
<dbReference type="AlphaFoldDB" id="M8B238"/>
<dbReference type="InterPro" id="IPR051132">
    <property type="entry name" value="3-5_Exonuclease_domain"/>
</dbReference>
<keyword evidence="2" id="KW-0378">Hydrolase</keyword>
<gene>
    <name evidence="5" type="ORF">TRIUR3_25882</name>
</gene>
<dbReference type="GO" id="GO:0003676">
    <property type="term" value="F:nucleic acid binding"/>
    <property type="evidence" value="ECO:0007669"/>
    <property type="project" value="InterPro"/>
</dbReference>
<feature type="compositionally biased region" description="Acidic residues" evidence="3">
    <location>
        <begin position="205"/>
        <end position="219"/>
    </location>
</feature>
<dbReference type="Pfam" id="PF01612">
    <property type="entry name" value="DNA_pol_A_exo1"/>
    <property type="match status" value="1"/>
</dbReference>
<dbReference type="GO" id="GO:0005634">
    <property type="term" value="C:nucleus"/>
    <property type="evidence" value="ECO:0007669"/>
    <property type="project" value="TreeGrafter"/>
</dbReference>
<protein>
    <submittedName>
        <fullName evidence="5">Werner Syndrome-like exonuclease</fullName>
    </submittedName>
</protein>
<dbReference type="InterPro" id="IPR002562">
    <property type="entry name" value="3'-5'_exonuclease_dom"/>
</dbReference>
<keyword evidence="5" id="KW-0269">Exonuclease</keyword>
<dbReference type="Gene3D" id="3.30.420.10">
    <property type="entry name" value="Ribonuclease H-like superfamily/Ribonuclease H"/>
    <property type="match status" value="1"/>
</dbReference>
<proteinExistence type="predicted"/>
<name>M8B238_TRIUA</name>
<dbReference type="CDD" id="cd06141">
    <property type="entry name" value="WRN_exo"/>
    <property type="match status" value="1"/>
</dbReference>
<dbReference type="GO" id="GO:0006139">
    <property type="term" value="P:nucleobase-containing compound metabolic process"/>
    <property type="evidence" value="ECO:0007669"/>
    <property type="project" value="InterPro"/>
</dbReference>
<dbReference type="eggNOG" id="KOG4373">
    <property type="taxonomic scope" value="Eukaryota"/>
</dbReference>